<comment type="caution">
    <text evidence="1">The sequence shown here is derived from an EMBL/GenBank/DDBJ whole genome shotgun (WGS) entry which is preliminary data.</text>
</comment>
<dbReference type="EMBL" id="BAAFSF010000004">
    <property type="protein sequence ID" value="GAB1252476.1"/>
    <property type="molecule type" value="Genomic_DNA"/>
</dbReference>
<name>A0ABQ0E4B8_9PORP</name>
<sequence>MQRLLSLLCRCGKYLSVEAGQYQIEGEILSAVRDILARQEALCHFKTTDIKSLENQTVDFRLVQTSGNMLQKLLGDIGI</sequence>
<organism evidence="1 2">
    <name type="scientific">Porphyromonas miyakawae</name>
    <dbReference type="NCBI Taxonomy" id="3137470"/>
    <lineage>
        <taxon>Bacteria</taxon>
        <taxon>Pseudomonadati</taxon>
        <taxon>Bacteroidota</taxon>
        <taxon>Bacteroidia</taxon>
        <taxon>Bacteroidales</taxon>
        <taxon>Porphyromonadaceae</taxon>
        <taxon>Porphyromonas</taxon>
    </lineage>
</organism>
<dbReference type="Proteomes" id="UP001628220">
    <property type="component" value="Unassembled WGS sequence"/>
</dbReference>
<gene>
    <name evidence="1" type="ORF">Tsumi_15820</name>
</gene>
<accession>A0ABQ0E4B8</accession>
<dbReference type="RefSeq" id="WP_411916259.1">
    <property type="nucleotide sequence ID" value="NZ_BAAFSF010000004.1"/>
</dbReference>
<evidence type="ECO:0000313" key="2">
    <source>
        <dbReference type="Proteomes" id="UP001628220"/>
    </source>
</evidence>
<evidence type="ECO:0000313" key="1">
    <source>
        <dbReference type="EMBL" id="GAB1252476.1"/>
    </source>
</evidence>
<proteinExistence type="predicted"/>
<protein>
    <submittedName>
        <fullName evidence="1">Uncharacterized protein</fullName>
    </submittedName>
</protein>
<reference evidence="1 2" key="1">
    <citation type="journal article" date="2025" name="Int. J. Syst. Evol. Microbiol.">
        <title>Desulfovibrio falkowii sp. nov., Porphyromonas miyakawae sp. nov., Mediterraneibacter flintii sp. nov. and Owariibacterium komagatae gen. nov., sp. nov., isolated from human faeces.</title>
        <authorList>
            <person name="Hamaguchi T."/>
            <person name="Ohara M."/>
            <person name="Hisatomi A."/>
            <person name="Sekiguchi K."/>
            <person name="Takeda J.I."/>
            <person name="Ueyama J."/>
            <person name="Ito M."/>
            <person name="Nishiwaki H."/>
            <person name="Ogi T."/>
            <person name="Hirayama M."/>
            <person name="Ohkuma M."/>
            <person name="Sakamoto M."/>
            <person name="Ohno K."/>
        </authorList>
    </citation>
    <scope>NUCLEOTIDE SEQUENCE [LARGE SCALE GENOMIC DNA]</scope>
    <source>
        <strain evidence="1 2">13CB11C</strain>
    </source>
</reference>
<keyword evidence="2" id="KW-1185">Reference proteome</keyword>